<evidence type="ECO:0000256" key="1">
    <source>
        <dbReference type="SAM" id="Coils"/>
    </source>
</evidence>
<dbReference type="EMBL" id="VYZN01000027">
    <property type="protein sequence ID" value="KAE9535035.1"/>
    <property type="molecule type" value="Genomic_DNA"/>
</dbReference>
<proteinExistence type="predicted"/>
<dbReference type="PANTHER" id="PTHR24114">
    <property type="entry name" value="LEUCINE RICH REPEAT FAMILY PROTEIN"/>
    <property type="match status" value="1"/>
</dbReference>
<feature type="coiled-coil region" evidence="1">
    <location>
        <begin position="268"/>
        <end position="309"/>
    </location>
</feature>
<organism evidence="2 3">
    <name type="scientific">Aphis glycines</name>
    <name type="common">Soybean aphid</name>
    <dbReference type="NCBI Taxonomy" id="307491"/>
    <lineage>
        <taxon>Eukaryota</taxon>
        <taxon>Metazoa</taxon>
        <taxon>Ecdysozoa</taxon>
        <taxon>Arthropoda</taxon>
        <taxon>Hexapoda</taxon>
        <taxon>Insecta</taxon>
        <taxon>Pterygota</taxon>
        <taxon>Neoptera</taxon>
        <taxon>Paraneoptera</taxon>
        <taxon>Hemiptera</taxon>
        <taxon>Sternorrhyncha</taxon>
        <taxon>Aphidomorpha</taxon>
        <taxon>Aphidoidea</taxon>
        <taxon>Aphididae</taxon>
        <taxon>Aphidini</taxon>
        <taxon>Aphis</taxon>
        <taxon>Aphis</taxon>
    </lineage>
</organism>
<keyword evidence="1" id="KW-0175">Coiled coil</keyword>
<gene>
    <name evidence="2" type="ORF">AGLY_008327</name>
</gene>
<evidence type="ECO:0000313" key="2">
    <source>
        <dbReference type="EMBL" id="KAE9535035.1"/>
    </source>
</evidence>
<evidence type="ECO:0000313" key="3">
    <source>
        <dbReference type="Proteomes" id="UP000475862"/>
    </source>
</evidence>
<protein>
    <submittedName>
        <fullName evidence="2">Uncharacterized protein</fullName>
    </submittedName>
</protein>
<feature type="coiled-coil region" evidence="1">
    <location>
        <begin position="374"/>
        <end position="401"/>
    </location>
</feature>
<feature type="coiled-coil region" evidence="1">
    <location>
        <begin position="466"/>
        <end position="521"/>
    </location>
</feature>
<dbReference type="InterPro" id="IPR032675">
    <property type="entry name" value="LRR_dom_sf"/>
</dbReference>
<sequence length="622" mass="71881">MSHLLSIYHVAETNIDYIFCEHNQAFVKTLTFCWSIYGEFNLKSTTVTEHSCLLIAETFKYEPTINILNLSDCILPPNGLKTFLNLVNYLTNLKILNLKGNQIGSDLTIYISNILSNNTNITELRLDWNNIGDSVDTFSQLCHSLMSNTVLNTLILANNNLCQTCGFHLAKMLNINKCLKNIDLSWNCIGETGAELLMKSLKNNEILLELNIQGNSVSIDISTMIAKQLKQNKSNKIKQKEIQVRNSSFLEHVASVDKNYQIQLNILNDQYNNRVNELQSKLQLFQLKNQEQNQELEELKKNSLKDKENYILISNQVKKIESEASFNKQNLNSLIKKISNEIPNSDMENMNYSEDLDRIFYIVSKIKENCIIEVLQEKKKCQQLVENLLKLTNELKTLKEEWQHFKSSTELHIKDYSDELIAIKKLLITNMYHRKISNKISNEINMNNLIRQQEEINTYDKQTNVLLSLNTKIKTLHKEKTDLEIKLAEAETHSVEATETIKVLQNNLMLAKDELIKLNKTQLHNIAAQTTSAQLNTDALTKEIDILKADLVEKDIQSKLSKIEIDKINTNHKTELINLENKFQSKYQAFKEKRKEDLTQCEKICLMFQEYVGKLKEDTSNT</sequence>
<reference evidence="2 3" key="1">
    <citation type="submission" date="2019-08" db="EMBL/GenBank/DDBJ databases">
        <title>The genome of the soybean aphid Biotype 1, its phylome, world population structure and adaptation to the North American continent.</title>
        <authorList>
            <person name="Giordano R."/>
            <person name="Donthu R.K."/>
            <person name="Hernandez A.G."/>
            <person name="Wright C.L."/>
            <person name="Zimin A.V."/>
        </authorList>
    </citation>
    <scope>NUCLEOTIDE SEQUENCE [LARGE SCALE GENOMIC DNA]</scope>
    <source>
        <tissue evidence="2">Whole aphids</tissue>
    </source>
</reference>
<dbReference type="OrthoDB" id="8436363at2759"/>
<dbReference type="SUPFAM" id="SSF52047">
    <property type="entry name" value="RNI-like"/>
    <property type="match status" value="1"/>
</dbReference>
<name>A0A6G0TLI4_APHGL</name>
<dbReference type="InterPro" id="IPR001611">
    <property type="entry name" value="Leu-rich_rpt"/>
</dbReference>
<dbReference type="SMART" id="SM00368">
    <property type="entry name" value="LRR_RI"/>
    <property type="match status" value="4"/>
</dbReference>
<comment type="caution">
    <text evidence="2">The sequence shown here is derived from an EMBL/GenBank/DDBJ whole genome shotgun (WGS) entry which is preliminary data.</text>
</comment>
<dbReference type="PANTHER" id="PTHR24114:SF2">
    <property type="entry name" value="F-BOX DOMAIN-CONTAINING PROTEIN-RELATED"/>
    <property type="match status" value="1"/>
</dbReference>
<dbReference type="Pfam" id="PF13516">
    <property type="entry name" value="LRR_6"/>
    <property type="match status" value="3"/>
</dbReference>
<keyword evidence="3" id="KW-1185">Reference proteome</keyword>
<dbReference type="AlphaFoldDB" id="A0A6G0TLI4"/>
<dbReference type="InterPro" id="IPR052394">
    <property type="entry name" value="LRR-containing"/>
</dbReference>
<accession>A0A6G0TLI4</accession>
<dbReference type="Proteomes" id="UP000475862">
    <property type="component" value="Unassembled WGS sequence"/>
</dbReference>
<dbReference type="Gene3D" id="3.80.10.10">
    <property type="entry name" value="Ribonuclease Inhibitor"/>
    <property type="match status" value="2"/>
</dbReference>